<evidence type="ECO:0000313" key="4">
    <source>
        <dbReference type="Proteomes" id="UP000218644"/>
    </source>
</evidence>
<evidence type="ECO:0000313" key="3">
    <source>
        <dbReference type="EMBL" id="PAT41397.1"/>
    </source>
</evidence>
<dbReference type="AlphaFoldDB" id="A0A2A2AUH6"/>
<dbReference type="EMBL" id="NSJD01000001">
    <property type="protein sequence ID" value="PAT41397.1"/>
    <property type="molecule type" value="Genomic_DNA"/>
</dbReference>
<organism evidence="3 4">
    <name type="scientific">Vandammella animalimorsus</name>
    <dbReference type="NCBI Taxonomy" id="2029117"/>
    <lineage>
        <taxon>Bacteria</taxon>
        <taxon>Pseudomonadati</taxon>
        <taxon>Pseudomonadota</taxon>
        <taxon>Betaproteobacteria</taxon>
        <taxon>Burkholderiales</taxon>
        <taxon>Comamonadaceae</taxon>
        <taxon>Vandammella</taxon>
    </lineage>
</organism>
<comment type="caution">
    <text evidence="3">The sequence shown here is derived from an EMBL/GenBank/DDBJ whole genome shotgun (WGS) entry which is preliminary data.</text>
</comment>
<proteinExistence type="predicted"/>
<name>A0A2A2AUH6_9BURK</name>
<feature type="transmembrane region" description="Helical" evidence="2">
    <location>
        <begin position="78"/>
        <end position="96"/>
    </location>
</feature>
<accession>A0A2A2AUH6</accession>
<keyword evidence="2" id="KW-0812">Transmembrane</keyword>
<dbReference type="Proteomes" id="UP000218644">
    <property type="component" value="Unassembled WGS sequence"/>
</dbReference>
<gene>
    <name evidence="3" type="ORF">CK623_00150</name>
</gene>
<evidence type="ECO:0000256" key="2">
    <source>
        <dbReference type="SAM" id="Phobius"/>
    </source>
</evidence>
<keyword evidence="2" id="KW-1133">Transmembrane helix</keyword>
<evidence type="ECO:0000256" key="1">
    <source>
        <dbReference type="SAM" id="MobiDB-lite"/>
    </source>
</evidence>
<sequence length="103" mass="10870">MLQPAKPGDEGVDVIEGTDGYTKEGFEGGGTGIDLGTFDTEGYGWSRSCPADPVFQFNFGRDVELTIPFSRYCGVLRLLANAAVAVTLMGAMVFVLKPSAGSK</sequence>
<keyword evidence="2" id="KW-0472">Membrane</keyword>
<protein>
    <submittedName>
        <fullName evidence="3">Uncharacterized protein</fullName>
    </submittedName>
</protein>
<feature type="region of interest" description="Disordered" evidence="1">
    <location>
        <begin position="1"/>
        <end position="29"/>
    </location>
</feature>
<reference evidence="3 4" key="1">
    <citation type="submission" date="2017-08" db="EMBL/GenBank/DDBJ databases">
        <title>WGS of Clinical strains of the CDC Group NO-1 linked to zoonotic infections in humans.</title>
        <authorList>
            <person name="Bernier A.-M."/>
            <person name="Bernard K."/>
        </authorList>
    </citation>
    <scope>NUCLEOTIDE SEQUENCE [LARGE SCALE GENOMIC DNA]</scope>
    <source>
        <strain evidence="3 4">NML79-0751</strain>
    </source>
</reference>